<name>A0A8S2RS71_9BILA</name>
<evidence type="ECO:0000256" key="1">
    <source>
        <dbReference type="ARBA" id="ARBA00010872"/>
    </source>
</evidence>
<dbReference type="InterPro" id="IPR000246">
    <property type="entry name" value="Peptidase_T2"/>
</dbReference>
<dbReference type="AlphaFoldDB" id="A0A8S2RS71"/>
<dbReference type="PANTHER" id="PTHR10188:SF6">
    <property type="entry name" value="N(4)-(BETA-N-ACETYLGLUCOSAMINYL)-L-ASPARAGINASE"/>
    <property type="match status" value="1"/>
</dbReference>
<accession>A0A8S2RS71</accession>
<comment type="similarity">
    <text evidence="1">Belongs to the Ntn-hydrolase family.</text>
</comment>
<sequence>MDGRTMGVGAVANLHRIKNAIGVARAVLRYSTHSLLVGESATKFAIDMGFKEEDLHSNASIEAWNKWKNSNC</sequence>
<evidence type="ECO:0000313" key="3">
    <source>
        <dbReference type="Proteomes" id="UP000676336"/>
    </source>
</evidence>
<dbReference type="PANTHER" id="PTHR10188">
    <property type="entry name" value="L-ASPARAGINASE"/>
    <property type="match status" value="1"/>
</dbReference>
<dbReference type="InterPro" id="IPR029055">
    <property type="entry name" value="Ntn_hydrolases_N"/>
</dbReference>
<dbReference type="SUPFAM" id="SSF56235">
    <property type="entry name" value="N-terminal nucleophile aminohydrolases (Ntn hydrolases)"/>
    <property type="match status" value="1"/>
</dbReference>
<proteinExistence type="inferred from homology"/>
<gene>
    <name evidence="2" type="ORF">SMN809_LOCUS21216</name>
</gene>
<reference evidence="2" key="1">
    <citation type="submission" date="2021-02" db="EMBL/GenBank/DDBJ databases">
        <authorList>
            <person name="Nowell W R."/>
        </authorList>
    </citation>
    <scope>NUCLEOTIDE SEQUENCE</scope>
</reference>
<organism evidence="2 3">
    <name type="scientific">Rotaria magnacalcarata</name>
    <dbReference type="NCBI Taxonomy" id="392030"/>
    <lineage>
        <taxon>Eukaryota</taxon>
        <taxon>Metazoa</taxon>
        <taxon>Spiralia</taxon>
        <taxon>Gnathifera</taxon>
        <taxon>Rotifera</taxon>
        <taxon>Eurotatoria</taxon>
        <taxon>Bdelloidea</taxon>
        <taxon>Philodinida</taxon>
        <taxon>Philodinidae</taxon>
        <taxon>Rotaria</taxon>
    </lineage>
</organism>
<dbReference type="Pfam" id="PF01112">
    <property type="entry name" value="Asparaginase_2"/>
    <property type="match status" value="1"/>
</dbReference>
<dbReference type="GO" id="GO:0003948">
    <property type="term" value="F:N4-(beta-N-acetylglucosaminyl)-L-asparaginase activity"/>
    <property type="evidence" value="ECO:0007669"/>
    <property type="project" value="TreeGrafter"/>
</dbReference>
<dbReference type="Proteomes" id="UP000676336">
    <property type="component" value="Unassembled WGS sequence"/>
</dbReference>
<dbReference type="GO" id="GO:0005764">
    <property type="term" value="C:lysosome"/>
    <property type="evidence" value="ECO:0007669"/>
    <property type="project" value="TreeGrafter"/>
</dbReference>
<feature type="non-terminal residue" evidence="2">
    <location>
        <position position="1"/>
    </location>
</feature>
<comment type="caution">
    <text evidence="2">The sequence shown here is derived from an EMBL/GenBank/DDBJ whole genome shotgun (WGS) entry which is preliminary data.</text>
</comment>
<dbReference type="EMBL" id="CAJOBI010015892">
    <property type="protein sequence ID" value="CAF4185563.1"/>
    <property type="molecule type" value="Genomic_DNA"/>
</dbReference>
<protein>
    <submittedName>
        <fullName evidence="2">Uncharacterized protein</fullName>
    </submittedName>
</protein>
<evidence type="ECO:0000313" key="2">
    <source>
        <dbReference type="EMBL" id="CAF4185563.1"/>
    </source>
</evidence>